<sequence>MMILFLATVLAAQAAEPETGSGFQGCATDAELQLAIDPRPRTTIPGNVVAGEPRYVVRCIRRRIDGPVQCPPGQGVLVQAGRDQCVAASGGSTAMRDGSVRQVTDGTSNTIVTGEATPPCPPGKTLLIDAQGKIDRCGIQAQHPPTQPVLQTLMVLRRITASPIL</sequence>
<dbReference type="EMBL" id="JBHTJG010000001">
    <property type="protein sequence ID" value="MFD0945013.1"/>
    <property type="molecule type" value="Genomic_DNA"/>
</dbReference>
<evidence type="ECO:0000313" key="2">
    <source>
        <dbReference type="Proteomes" id="UP001596977"/>
    </source>
</evidence>
<gene>
    <name evidence="1" type="ORF">ACFQ1E_01540</name>
</gene>
<dbReference type="Proteomes" id="UP001596977">
    <property type="component" value="Unassembled WGS sequence"/>
</dbReference>
<reference evidence="2" key="1">
    <citation type="journal article" date="2019" name="Int. J. Syst. Evol. Microbiol.">
        <title>The Global Catalogue of Microorganisms (GCM) 10K type strain sequencing project: providing services to taxonomists for standard genome sequencing and annotation.</title>
        <authorList>
            <consortium name="The Broad Institute Genomics Platform"/>
            <consortium name="The Broad Institute Genome Sequencing Center for Infectious Disease"/>
            <person name="Wu L."/>
            <person name="Ma J."/>
        </authorList>
    </citation>
    <scope>NUCLEOTIDE SEQUENCE [LARGE SCALE GENOMIC DNA]</scope>
    <source>
        <strain evidence="2">CCUG 62982</strain>
    </source>
</reference>
<evidence type="ECO:0008006" key="3">
    <source>
        <dbReference type="Google" id="ProtNLM"/>
    </source>
</evidence>
<keyword evidence="2" id="KW-1185">Reference proteome</keyword>
<protein>
    <recommendedName>
        <fullName evidence="3">Secreted protein</fullName>
    </recommendedName>
</protein>
<name>A0ABW3H0Q5_9SPHN</name>
<evidence type="ECO:0000313" key="1">
    <source>
        <dbReference type="EMBL" id="MFD0945013.1"/>
    </source>
</evidence>
<accession>A0ABW3H0Q5</accession>
<organism evidence="1 2">
    <name type="scientific">Sphingomonas canadensis</name>
    <dbReference type="NCBI Taxonomy" id="1219257"/>
    <lineage>
        <taxon>Bacteria</taxon>
        <taxon>Pseudomonadati</taxon>
        <taxon>Pseudomonadota</taxon>
        <taxon>Alphaproteobacteria</taxon>
        <taxon>Sphingomonadales</taxon>
        <taxon>Sphingomonadaceae</taxon>
        <taxon>Sphingomonas</taxon>
    </lineage>
</organism>
<dbReference type="RefSeq" id="WP_264942717.1">
    <property type="nucleotide sequence ID" value="NZ_JAPDRA010000001.1"/>
</dbReference>
<proteinExistence type="predicted"/>
<comment type="caution">
    <text evidence="1">The sequence shown here is derived from an EMBL/GenBank/DDBJ whole genome shotgun (WGS) entry which is preliminary data.</text>
</comment>